<protein>
    <submittedName>
        <fullName evidence="1">Uncharacterized protein</fullName>
    </submittedName>
</protein>
<reference evidence="1" key="1">
    <citation type="submission" date="2020-11" db="EMBL/GenBank/DDBJ databases">
        <authorList>
            <consortium name="DOE Joint Genome Institute"/>
            <person name="Ahrendt S."/>
            <person name="Riley R."/>
            <person name="Andreopoulos W."/>
            <person name="Labutti K."/>
            <person name="Pangilinan J."/>
            <person name="Ruiz-Duenas F.J."/>
            <person name="Barrasa J.M."/>
            <person name="Sanchez-Garcia M."/>
            <person name="Camarero S."/>
            <person name="Miyauchi S."/>
            <person name="Serrano A."/>
            <person name="Linde D."/>
            <person name="Babiker R."/>
            <person name="Drula E."/>
            <person name="Ayuso-Fernandez I."/>
            <person name="Pacheco R."/>
            <person name="Padilla G."/>
            <person name="Ferreira P."/>
            <person name="Barriuso J."/>
            <person name="Kellner H."/>
            <person name="Castanera R."/>
            <person name="Alfaro M."/>
            <person name="Ramirez L."/>
            <person name="Pisabarro A.G."/>
            <person name="Kuo A."/>
            <person name="Tritt A."/>
            <person name="Lipzen A."/>
            <person name="He G."/>
            <person name="Yan M."/>
            <person name="Ng V."/>
            <person name="Cullen D."/>
            <person name="Martin F."/>
            <person name="Rosso M.-N."/>
            <person name="Henrissat B."/>
            <person name="Hibbett D."/>
            <person name="Martinez A.T."/>
            <person name="Grigoriev I.V."/>
        </authorList>
    </citation>
    <scope>NUCLEOTIDE SEQUENCE</scope>
    <source>
        <strain evidence="1">AH 40177</strain>
    </source>
</reference>
<comment type="caution">
    <text evidence="1">The sequence shown here is derived from an EMBL/GenBank/DDBJ whole genome shotgun (WGS) entry which is preliminary data.</text>
</comment>
<accession>A0A9P5Q6K5</accession>
<dbReference type="EMBL" id="JADNRY010000009">
    <property type="protein sequence ID" value="KAF9075568.1"/>
    <property type="molecule type" value="Genomic_DNA"/>
</dbReference>
<name>A0A9P5Q6K5_9AGAR</name>
<gene>
    <name evidence="1" type="ORF">BDP27DRAFT_1040339</name>
</gene>
<dbReference type="AlphaFoldDB" id="A0A9P5Q6K5"/>
<sequence>MLLLNNPVADSFYKFCCPNSTKNFCDLRKNAVVHLIQRFSNNAKQHNTFYHVLLQSGISDLLNVATEHVERLDGALWRNSRSSFELQSAKNPPAAGEELNLQNGSLYRANVLSLAWGTFSIHYNSQDDLWFPSLHDEAWRDVPLEQVERDHIYSWIT</sequence>
<dbReference type="Proteomes" id="UP000772434">
    <property type="component" value="Unassembled WGS sequence"/>
</dbReference>
<evidence type="ECO:0000313" key="2">
    <source>
        <dbReference type="Proteomes" id="UP000772434"/>
    </source>
</evidence>
<evidence type="ECO:0000313" key="1">
    <source>
        <dbReference type="EMBL" id="KAF9075568.1"/>
    </source>
</evidence>
<proteinExistence type="predicted"/>
<organism evidence="1 2">
    <name type="scientific">Rhodocollybia butyracea</name>
    <dbReference type="NCBI Taxonomy" id="206335"/>
    <lineage>
        <taxon>Eukaryota</taxon>
        <taxon>Fungi</taxon>
        <taxon>Dikarya</taxon>
        <taxon>Basidiomycota</taxon>
        <taxon>Agaricomycotina</taxon>
        <taxon>Agaricomycetes</taxon>
        <taxon>Agaricomycetidae</taxon>
        <taxon>Agaricales</taxon>
        <taxon>Marasmiineae</taxon>
        <taxon>Omphalotaceae</taxon>
        <taxon>Rhodocollybia</taxon>
    </lineage>
</organism>
<dbReference type="OrthoDB" id="3001418at2759"/>
<keyword evidence="2" id="KW-1185">Reference proteome</keyword>